<organism evidence="1 2">
    <name type="scientific">Eiseniibacteriota bacterium</name>
    <dbReference type="NCBI Taxonomy" id="2212470"/>
    <lineage>
        <taxon>Bacteria</taxon>
        <taxon>Candidatus Eiseniibacteriota</taxon>
    </lineage>
</organism>
<sequence length="303" mass="34761">MILRGPDNSFLSGLFIRGFLLALLIMLMAQPSATSEIDPLESSIDSPETFLPESEIGNIRIRSFEDRYLRQVREETPLRETALVSGEKLVFSVRFGPLRAGEATLEFSEALDQRNRPVYRIQSRAQSNSFVSSFYRVDDHIESLIDRDYLTPVHFEKHLREGKYESDRVVKMDQDNHFAIYEGGEIYEMPPRAHDVLSAFYYVRAMKMAVGDTLRLSSHSDKKNYPIDVIVHRKEKVKVPAGEFNCFVIEPKVSSSALFNSKGKLWIWITDDERRIPVLMKSEIPVGSIDAVLTRLEGRPDRN</sequence>
<dbReference type="InterPro" id="IPR021457">
    <property type="entry name" value="DUF3108"/>
</dbReference>
<evidence type="ECO:0000313" key="1">
    <source>
        <dbReference type="EMBL" id="MBU2690625.1"/>
    </source>
</evidence>
<dbReference type="Pfam" id="PF11306">
    <property type="entry name" value="DUF3108"/>
    <property type="match status" value="1"/>
</dbReference>
<dbReference type="EMBL" id="JAHJDP010000032">
    <property type="protein sequence ID" value="MBU2690625.1"/>
    <property type="molecule type" value="Genomic_DNA"/>
</dbReference>
<evidence type="ECO:0000313" key="2">
    <source>
        <dbReference type="Proteomes" id="UP000777784"/>
    </source>
</evidence>
<comment type="caution">
    <text evidence="1">The sequence shown here is derived from an EMBL/GenBank/DDBJ whole genome shotgun (WGS) entry which is preliminary data.</text>
</comment>
<dbReference type="Gene3D" id="2.40.360.20">
    <property type="match status" value="1"/>
</dbReference>
<protein>
    <submittedName>
        <fullName evidence="1">DUF3108 domain-containing protein</fullName>
    </submittedName>
</protein>
<name>A0A948W615_UNCEI</name>
<proteinExistence type="predicted"/>
<dbReference type="AlphaFoldDB" id="A0A948W615"/>
<dbReference type="Proteomes" id="UP000777784">
    <property type="component" value="Unassembled WGS sequence"/>
</dbReference>
<gene>
    <name evidence="1" type="ORF">KJ970_06815</name>
</gene>
<reference evidence="1" key="1">
    <citation type="submission" date="2021-05" db="EMBL/GenBank/DDBJ databases">
        <title>Energy efficiency and biological interactions define the core microbiome of deep oligotrophic groundwater.</title>
        <authorList>
            <person name="Mehrshad M."/>
            <person name="Lopez-Fernandez M."/>
            <person name="Bell E."/>
            <person name="Bernier-Latmani R."/>
            <person name="Bertilsson S."/>
            <person name="Dopson M."/>
        </authorList>
    </citation>
    <scope>NUCLEOTIDE SEQUENCE</scope>
    <source>
        <strain evidence="1">Modern_marine.mb.64</strain>
    </source>
</reference>
<accession>A0A948W615</accession>